<dbReference type="InterPro" id="IPR003661">
    <property type="entry name" value="HisK_dim/P_dom"/>
</dbReference>
<dbReference type="PROSITE" id="PS51257">
    <property type="entry name" value="PROKAR_LIPOPROTEIN"/>
    <property type="match status" value="1"/>
</dbReference>
<keyword evidence="5" id="KW-0808">Transferase</keyword>
<dbReference type="SUPFAM" id="SSF47384">
    <property type="entry name" value="Homodimeric domain of signal transducing histidine kinase"/>
    <property type="match status" value="1"/>
</dbReference>
<dbReference type="InterPro" id="IPR004358">
    <property type="entry name" value="Sig_transdc_His_kin-like_C"/>
</dbReference>
<dbReference type="CDD" id="cd00075">
    <property type="entry name" value="HATPase"/>
    <property type="match status" value="1"/>
</dbReference>
<dbReference type="PANTHER" id="PTHR43711:SF1">
    <property type="entry name" value="HISTIDINE KINASE 1"/>
    <property type="match status" value="1"/>
</dbReference>
<feature type="signal peptide" evidence="9">
    <location>
        <begin position="1"/>
        <end position="24"/>
    </location>
</feature>
<name>A0A921IMX8_9ACTN</name>
<dbReference type="EC" id="2.7.13.3" evidence="3"/>
<dbReference type="PRINTS" id="PR00344">
    <property type="entry name" value="BCTRLSENSOR"/>
</dbReference>
<keyword evidence="7" id="KW-0902">Two-component regulatory system</keyword>
<feature type="chain" id="PRO_5039083080" description="histidine kinase" evidence="9">
    <location>
        <begin position="25"/>
        <end position="356"/>
    </location>
</feature>
<dbReference type="Gene3D" id="3.30.565.10">
    <property type="entry name" value="Histidine kinase-like ATPase, C-terminal domain"/>
    <property type="match status" value="1"/>
</dbReference>
<keyword evidence="8" id="KW-1133">Transmembrane helix</keyword>
<feature type="domain" description="Histidine kinase" evidence="10">
    <location>
        <begin position="121"/>
        <end position="351"/>
    </location>
</feature>
<evidence type="ECO:0000256" key="8">
    <source>
        <dbReference type="SAM" id="Phobius"/>
    </source>
</evidence>
<evidence type="ECO:0000259" key="10">
    <source>
        <dbReference type="PROSITE" id="PS50109"/>
    </source>
</evidence>
<evidence type="ECO:0000256" key="7">
    <source>
        <dbReference type="ARBA" id="ARBA00023012"/>
    </source>
</evidence>
<proteinExistence type="predicted"/>
<evidence type="ECO:0000256" key="3">
    <source>
        <dbReference type="ARBA" id="ARBA00012438"/>
    </source>
</evidence>
<dbReference type="PANTHER" id="PTHR43711">
    <property type="entry name" value="TWO-COMPONENT HISTIDINE KINASE"/>
    <property type="match status" value="1"/>
</dbReference>
<evidence type="ECO:0000313" key="11">
    <source>
        <dbReference type="EMBL" id="HJG29866.1"/>
    </source>
</evidence>
<keyword evidence="8" id="KW-0472">Membrane</keyword>
<dbReference type="EMBL" id="DYVF01000003">
    <property type="protein sequence ID" value="HJG29866.1"/>
    <property type="molecule type" value="Genomic_DNA"/>
</dbReference>
<protein>
    <recommendedName>
        <fullName evidence="3">histidine kinase</fullName>
        <ecNumber evidence="3">2.7.13.3</ecNumber>
    </recommendedName>
</protein>
<dbReference type="PROSITE" id="PS50109">
    <property type="entry name" value="HIS_KIN"/>
    <property type="match status" value="1"/>
</dbReference>
<dbReference type="SMART" id="SM00387">
    <property type="entry name" value="HATPase_c"/>
    <property type="match status" value="1"/>
</dbReference>
<dbReference type="SUPFAM" id="SSF55874">
    <property type="entry name" value="ATPase domain of HSP90 chaperone/DNA topoisomerase II/histidine kinase"/>
    <property type="match status" value="1"/>
</dbReference>
<accession>A0A921IMX8</accession>
<evidence type="ECO:0000256" key="9">
    <source>
        <dbReference type="SAM" id="SignalP"/>
    </source>
</evidence>
<evidence type="ECO:0000313" key="12">
    <source>
        <dbReference type="Proteomes" id="UP000746751"/>
    </source>
</evidence>
<dbReference type="InterPro" id="IPR050736">
    <property type="entry name" value="Sensor_HK_Regulatory"/>
</dbReference>
<keyword evidence="4" id="KW-0597">Phosphoprotein</keyword>
<comment type="catalytic activity">
    <reaction evidence="1">
        <text>ATP + protein L-histidine = ADP + protein N-phospho-L-histidine.</text>
        <dbReference type="EC" id="2.7.13.3"/>
    </reaction>
</comment>
<reference evidence="11" key="2">
    <citation type="submission" date="2021-09" db="EMBL/GenBank/DDBJ databases">
        <authorList>
            <person name="Gilroy R."/>
        </authorList>
    </citation>
    <scope>NUCLEOTIDE SEQUENCE</scope>
    <source>
        <strain evidence="11">ChiGjej2B2-7701</strain>
    </source>
</reference>
<comment type="caution">
    <text evidence="11">The sequence shown here is derived from an EMBL/GenBank/DDBJ whole genome shotgun (WGS) entry which is preliminary data.</text>
</comment>
<evidence type="ECO:0000256" key="5">
    <source>
        <dbReference type="ARBA" id="ARBA00022679"/>
    </source>
</evidence>
<keyword evidence="6 11" id="KW-0418">Kinase</keyword>
<dbReference type="AlphaFoldDB" id="A0A921IMX8"/>
<keyword evidence="8" id="KW-0812">Transmembrane</keyword>
<dbReference type="CDD" id="cd00082">
    <property type="entry name" value="HisKA"/>
    <property type="match status" value="1"/>
</dbReference>
<dbReference type="Proteomes" id="UP000746751">
    <property type="component" value="Unassembled WGS sequence"/>
</dbReference>
<dbReference type="Pfam" id="PF02518">
    <property type="entry name" value="HATPase_c"/>
    <property type="match status" value="1"/>
</dbReference>
<dbReference type="Pfam" id="PF00512">
    <property type="entry name" value="HisKA"/>
    <property type="match status" value="1"/>
</dbReference>
<evidence type="ECO:0000256" key="6">
    <source>
        <dbReference type="ARBA" id="ARBA00022777"/>
    </source>
</evidence>
<dbReference type="SMART" id="SM00388">
    <property type="entry name" value="HisKA"/>
    <property type="match status" value="1"/>
</dbReference>
<reference evidence="11" key="1">
    <citation type="journal article" date="2021" name="PeerJ">
        <title>Extensive microbial diversity within the chicken gut microbiome revealed by metagenomics and culture.</title>
        <authorList>
            <person name="Gilroy R."/>
            <person name="Ravi A."/>
            <person name="Getino M."/>
            <person name="Pursley I."/>
            <person name="Horton D.L."/>
            <person name="Alikhan N.F."/>
            <person name="Baker D."/>
            <person name="Gharbi K."/>
            <person name="Hall N."/>
            <person name="Watson M."/>
            <person name="Adriaenssens E.M."/>
            <person name="Foster-Nyarko E."/>
            <person name="Jarju S."/>
            <person name="Secka A."/>
            <person name="Antonio M."/>
            <person name="Oren A."/>
            <person name="Chaudhuri R.R."/>
            <person name="La Ragione R."/>
            <person name="Hildebrand F."/>
            <person name="Pallen M.J."/>
        </authorList>
    </citation>
    <scope>NUCLEOTIDE SEQUENCE</scope>
    <source>
        <strain evidence="11">ChiGjej2B2-7701</strain>
    </source>
</reference>
<dbReference type="GO" id="GO:0000155">
    <property type="term" value="F:phosphorelay sensor kinase activity"/>
    <property type="evidence" value="ECO:0007669"/>
    <property type="project" value="InterPro"/>
</dbReference>
<dbReference type="InterPro" id="IPR036890">
    <property type="entry name" value="HATPase_C_sf"/>
</dbReference>
<gene>
    <name evidence="11" type="ORF">K8U80_00545</name>
</gene>
<dbReference type="GO" id="GO:0005886">
    <property type="term" value="C:plasma membrane"/>
    <property type="evidence" value="ECO:0007669"/>
    <property type="project" value="UniProtKB-SubCell"/>
</dbReference>
<dbReference type="InterPro" id="IPR003594">
    <property type="entry name" value="HATPase_dom"/>
</dbReference>
<keyword evidence="9" id="KW-0732">Signal</keyword>
<dbReference type="InterPro" id="IPR005467">
    <property type="entry name" value="His_kinase_dom"/>
</dbReference>
<dbReference type="Gene3D" id="1.10.287.130">
    <property type="match status" value="1"/>
</dbReference>
<organism evidence="11 12">
    <name type="scientific">Collinsella ihumii</name>
    <dbReference type="NCBI Taxonomy" id="1720204"/>
    <lineage>
        <taxon>Bacteria</taxon>
        <taxon>Bacillati</taxon>
        <taxon>Actinomycetota</taxon>
        <taxon>Coriobacteriia</taxon>
        <taxon>Coriobacteriales</taxon>
        <taxon>Coriobacteriaceae</taxon>
        <taxon>Collinsella</taxon>
    </lineage>
</organism>
<dbReference type="InterPro" id="IPR036097">
    <property type="entry name" value="HisK_dim/P_sf"/>
</dbReference>
<evidence type="ECO:0000256" key="4">
    <source>
        <dbReference type="ARBA" id="ARBA00022553"/>
    </source>
</evidence>
<evidence type="ECO:0000256" key="2">
    <source>
        <dbReference type="ARBA" id="ARBA00004236"/>
    </source>
</evidence>
<comment type="subcellular location">
    <subcellularLocation>
        <location evidence="2">Cell membrane</location>
    </subcellularLocation>
</comment>
<feature type="transmembrane region" description="Helical" evidence="8">
    <location>
        <begin position="34"/>
        <end position="53"/>
    </location>
</feature>
<evidence type="ECO:0000256" key="1">
    <source>
        <dbReference type="ARBA" id="ARBA00000085"/>
    </source>
</evidence>
<sequence>MLSRNRELVLLLAAFVLASCICIAAAGLAAGSDAAICVLACAVVLGVVVGMSTRARYRAIGRLSHELDQCLNGTRRLNLAQAREGELAILSNEIDKVFQRLAITTEQLEAERTLLSDSLADISHQLKTPLTSLSIMTDLVHARIVEDGTHLTEKDVADLAERLRAIEGLQERVSWLVSALLKLARMDAGTIALAHATVRAGDVVKGAIAPLAIPFDLADVALITRIDDKASFTGDLSWSIEALQNVLKNSLEHTPAGGTVTIDVVEDPLACRLIVTDSGPGIDEEDLPHIFERFYRGSAKHAENAEVNPAGVGIGLALARSLVVAQDGRIRARNVRDADGTVTGAQFEIAFFKATV</sequence>